<dbReference type="NCBIfam" id="TIGR00654">
    <property type="entry name" value="PhzF_family"/>
    <property type="match status" value="1"/>
</dbReference>
<evidence type="ECO:0000313" key="4">
    <source>
        <dbReference type="EMBL" id="KRL45752.1"/>
    </source>
</evidence>
<keyword evidence="5" id="KW-1185">Reference proteome</keyword>
<dbReference type="PATRIC" id="fig|1423770.3.peg.2151"/>
<dbReference type="InterPro" id="IPR003719">
    <property type="entry name" value="Phenazine_PhzF-like"/>
</dbReference>
<dbReference type="PANTHER" id="PTHR13774">
    <property type="entry name" value="PHENAZINE BIOSYNTHESIS PROTEIN"/>
    <property type="match status" value="1"/>
</dbReference>
<organism evidence="4 5">
    <name type="scientific">Companilactobacillus mindensis DSM 14500</name>
    <dbReference type="NCBI Taxonomy" id="1423770"/>
    <lineage>
        <taxon>Bacteria</taxon>
        <taxon>Bacillati</taxon>
        <taxon>Bacillota</taxon>
        <taxon>Bacilli</taxon>
        <taxon>Lactobacillales</taxon>
        <taxon>Lactobacillaceae</taxon>
        <taxon>Companilactobacillus</taxon>
    </lineage>
</organism>
<keyword evidence="2" id="KW-0413">Isomerase</keyword>
<evidence type="ECO:0000313" key="5">
    <source>
        <dbReference type="Proteomes" id="UP000050872"/>
    </source>
</evidence>
<comment type="caution">
    <text evidence="4">The sequence shown here is derived from an EMBL/GenBank/DDBJ whole genome shotgun (WGS) entry which is preliminary data.</text>
</comment>
<dbReference type="Proteomes" id="UP000050872">
    <property type="component" value="Unassembled WGS sequence"/>
</dbReference>
<dbReference type="SUPFAM" id="SSF54506">
    <property type="entry name" value="Diaminopimelate epimerase-like"/>
    <property type="match status" value="1"/>
</dbReference>
<dbReference type="PIRSF" id="PIRSF016184">
    <property type="entry name" value="PhzC_PhzF"/>
    <property type="match status" value="1"/>
</dbReference>
<dbReference type="NCBIfam" id="NF007625">
    <property type="entry name" value="PRK10281.1"/>
    <property type="match status" value="1"/>
</dbReference>
<sequence>MKLGTDLMKKYHVYQVDAFTKTKLAGNPAGVVTDAEGLTDKQMQQIARELNNSETAFITHPTVGDADIQIRFFTPTTEVPICGHATIGANFARAVENNSPSQSIVQQTGAGNLPIDISKTNGSYQITMTQGKIRVDEPLSDNIQSEILQALGLTKEQRNFDCPMAIASTGAPKVMIAIDSQETLDSLQPDLDALKRITPKINCNGYYVFTLNPGQKELIHGRMFSPANGINEDPVTGNANGPLGAYLVKYNLVETSGDMFEFRIIQGEKINRAGTMLVRVTLQNGKPTKIQIIGDAVIAFDTFIEI</sequence>
<dbReference type="GO" id="GO:0016853">
    <property type="term" value="F:isomerase activity"/>
    <property type="evidence" value="ECO:0007669"/>
    <property type="project" value="UniProtKB-KW"/>
</dbReference>
<evidence type="ECO:0000256" key="3">
    <source>
        <dbReference type="PIRSR" id="PIRSR016184-1"/>
    </source>
</evidence>
<comment type="similarity">
    <text evidence="1">Belongs to the PhzF family.</text>
</comment>
<evidence type="ECO:0000256" key="1">
    <source>
        <dbReference type="ARBA" id="ARBA00008270"/>
    </source>
</evidence>
<dbReference type="STRING" id="1423770.FD29_GL002094"/>
<protein>
    <submittedName>
        <fullName evidence="4">Epimerase</fullName>
    </submittedName>
</protein>
<dbReference type="AlphaFoldDB" id="A0A0R1QX41"/>
<dbReference type="GO" id="GO:0005737">
    <property type="term" value="C:cytoplasm"/>
    <property type="evidence" value="ECO:0007669"/>
    <property type="project" value="TreeGrafter"/>
</dbReference>
<name>A0A0R1QX41_9LACO</name>
<evidence type="ECO:0000256" key="2">
    <source>
        <dbReference type="ARBA" id="ARBA00023235"/>
    </source>
</evidence>
<proteinExistence type="inferred from homology"/>
<dbReference type="Gene3D" id="3.10.310.10">
    <property type="entry name" value="Diaminopimelate Epimerase, Chain A, domain 1"/>
    <property type="match status" value="2"/>
</dbReference>
<gene>
    <name evidence="4" type="ORF">FD29_GL002094</name>
</gene>
<dbReference type="Pfam" id="PF02567">
    <property type="entry name" value="PhzC-PhzF"/>
    <property type="match status" value="1"/>
</dbReference>
<dbReference type="PANTHER" id="PTHR13774:SF39">
    <property type="entry name" value="BIOSYNTHESIS PROTEIN, PUTATIVE-RELATED"/>
    <property type="match status" value="1"/>
</dbReference>
<dbReference type="EMBL" id="AZEZ01000006">
    <property type="protein sequence ID" value="KRL45752.1"/>
    <property type="molecule type" value="Genomic_DNA"/>
</dbReference>
<accession>A0A0R1QX41</accession>
<feature type="active site" evidence="3">
    <location>
        <position position="54"/>
    </location>
</feature>
<reference evidence="4 5" key="1">
    <citation type="journal article" date="2015" name="Genome Announc.">
        <title>Expanding the biotechnology potential of lactobacilli through comparative genomics of 213 strains and associated genera.</title>
        <authorList>
            <person name="Sun Z."/>
            <person name="Harris H.M."/>
            <person name="McCann A."/>
            <person name="Guo C."/>
            <person name="Argimon S."/>
            <person name="Zhang W."/>
            <person name="Yang X."/>
            <person name="Jeffery I.B."/>
            <person name="Cooney J.C."/>
            <person name="Kagawa T.F."/>
            <person name="Liu W."/>
            <person name="Song Y."/>
            <person name="Salvetti E."/>
            <person name="Wrobel A."/>
            <person name="Rasinkangas P."/>
            <person name="Parkhill J."/>
            <person name="Rea M.C."/>
            <person name="O'Sullivan O."/>
            <person name="Ritari J."/>
            <person name="Douillard F.P."/>
            <person name="Paul Ross R."/>
            <person name="Yang R."/>
            <person name="Briner A.E."/>
            <person name="Felis G.E."/>
            <person name="de Vos W.M."/>
            <person name="Barrangou R."/>
            <person name="Klaenhammer T.R."/>
            <person name="Caufield P.W."/>
            <person name="Cui Y."/>
            <person name="Zhang H."/>
            <person name="O'Toole P.W."/>
        </authorList>
    </citation>
    <scope>NUCLEOTIDE SEQUENCE [LARGE SCALE GENOMIC DNA]</scope>
    <source>
        <strain evidence="4 5">DSM 14500</strain>
    </source>
</reference>